<protein>
    <submittedName>
        <fullName evidence="1">Putative head decoration protein</fullName>
    </submittedName>
</protein>
<evidence type="ECO:0000313" key="1">
    <source>
        <dbReference type="EMBL" id="QEQ94762.1"/>
    </source>
</evidence>
<dbReference type="Pfam" id="PF02924">
    <property type="entry name" value="HDPD"/>
    <property type="match status" value="1"/>
</dbReference>
<evidence type="ECO:0000313" key="2">
    <source>
        <dbReference type="Proteomes" id="UP000325507"/>
    </source>
</evidence>
<dbReference type="EMBL" id="MN184886">
    <property type="protein sequence ID" value="QEQ94762.1"/>
    <property type="molecule type" value="Genomic_DNA"/>
</dbReference>
<keyword evidence="2" id="KW-1185">Reference proteome</keyword>
<dbReference type="InterPro" id="IPR004195">
    <property type="entry name" value="Head_decoration_D"/>
</dbReference>
<gene>
    <name evidence="1" type="ORF">pEpSNUABM08_15</name>
</gene>
<accession>A0A5J6DA61</accession>
<reference evidence="1 2" key="1">
    <citation type="submission" date="2019-07" db="EMBL/GenBank/DDBJ databases">
        <title>Complete genome sequence of bacteriophage infecting Erwinia pyrifoliae.</title>
        <authorList>
            <person name="Kim S.G."/>
            <person name="Park S.C."/>
        </authorList>
    </citation>
    <scope>NUCLEOTIDE SEQUENCE [LARGE SCALE GENOMIC DNA]</scope>
</reference>
<sequence>MVQAIYEPDDLAGNSNWDGVKPQQLWAGEYPKHTSSGKAGGASSVVYAKYEVVAYDKATDTYIKYDPAAAEGEAAGVPVGFTCQPTVGGGSIQVYDSGAPNHEALVWPASIDTFAERKAAFAYAGSNIFVARLLG</sequence>
<organism evidence="1 2">
    <name type="scientific">Erwinia phage pEp_SNUABM_08</name>
    <dbReference type="NCBI Taxonomy" id="2593268"/>
    <lineage>
        <taxon>Viruses</taxon>
        <taxon>Duplodnaviria</taxon>
        <taxon>Heunggongvirae</taxon>
        <taxon>Uroviricota</taxon>
        <taxon>Caudoviricetes</taxon>
        <taxon>Casjensviridae</taxon>
        <taxon>Gwanakrovirus</taxon>
        <taxon>Gwanakrovirus SNUABM08</taxon>
    </lineage>
</organism>
<dbReference type="Proteomes" id="UP000325507">
    <property type="component" value="Segment"/>
</dbReference>
<proteinExistence type="predicted"/>
<dbReference type="InterPro" id="IPR036630">
    <property type="entry name" value="Head_decoration_D_sf"/>
</dbReference>
<dbReference type="Gene3D" id="2.40.300.10">
    <property type="entry name" value="Head decoration protein D"/>
    <property type="match status" value="1"/>
</dbReference>
<dbReference type="SUPFAM" id="SSF51274">
    <property type="entry name" value="Head decoration protein D (gpD, major capsid protein D)"/>
    <property type="match status" value="1"/>
</dbReference>
<name>A0A5J6DA61_9CAUD</name>